<evidence type="ECO:0000256" key="2">
    <source>
        <dbReference type="ARBA" id="ARBA00022553"/>
    </source>
</evidence>
<keyword evidence="3" id="KW-0677">Repeat</keyword>
<feature type="compositionally biased region" description="Basic and acidic residues" evidence="6">
    <location>
        <begin position="81"/>
        <end position="92"/>
    </location>
</feature>
<dbReference type="GO" id="GO:0043124">
    <property type="term" value="P:negative regulation of canonical NF-kappaB signal transduction"/>
    <property type="evidence" value="ECO:0007669"/>
    <property type="project" value="InterPro"/>
</dbReference>
<keyword evidence="4" id="KW-0040">ANK repeat</keyword>
<evidence type="ECO:0000256" key="5">
    <source>
        <dbReference type="ARBA" id="ARBA00023242"/>
    </source>
</evidence>
<sequence length="359" mass="42696">MAEFSNDRLGILHGITMDDEAPRRRSSAEKSSRSSRHKSSSSKTSASKAETTSTPAEKTTENDTRSSDKKTKFRFKKKARSERSEHSERRENTSSQTSSSAPKRHKTYHTSIDLDDDPSLYDDSYIPNSAAWQRAADPDAAFLESVFDAMADDEGAQFWEGVYGQPIHEYERPMKKDERGELERMTDEEYAKYVRERMWERSYEFVEQERRRREQDRTKRKEREREEQEEWEREERERRREEKKRKERRERDRFKDAWKDYLRYWESGSSKVADIPWPVASGRVKDVVRENVEEFMLAAPREEEITDVLKRERVRWHPDKAQQRWGLDALTKTEMEAITMVFQTVDALWAEYKGKGKSS</sequence>
<dbReference type="InterPro" id="IPR038753">
    <property type="entry name" value="NFKBIL1"/>
</dbReference>
<keyword evidence="5" id="KW-0539">Nucleus</keyword>
<proteinExistence type="predicted"/>
<organism evidence="7 8">
    <name type="scientific">Pyronema omphalodes (strain CBS 100304)</name>
    <name type="common">Pyronema confluens</name>
    <dbReference type="NCBI Taxonomy" id="1076935"/>
    <lineage>
        <taxon>Eukaryota</taxon>
        <taxon>Fungi</taxon>
        <taxon>Dikarya</taxon>
        <taxon>Ascomycota</taxon>
        <taxon>Pezizomycotina</taxon>
        <taxon>Pezizomycetes</taxon>
        <taxon>Pezizales</taxon>
        <taxon>Pyronemataceae</taxon>
        <taxon>Pyronema</taxon>
    </lineage>
</organism>
<dbReference type="AlphaFoldDB" id="U4KZP7"/>
<evidence type="ECO:0000313" key="8">
    <source>
        <dbReference type="Proteomes" id="UP000018144"/>
    </source>
</evidence>
<protein>
    <submittedName>
        <fullName evidence="7">Uncharacterized protein</fullName>
    </submittedName>
</protein>
<evidence type="ECO:0000256" key="3">
    <source>
        <dbReference type="ARBA" id="ARBA00022737"/>
    </source>
</evidence>
<gene>
    <name evidence="7" type="ORF">PCON_07283</name>
</gene>
<feature type="region of interest" description="Disordered" evidence="6">
    <location>
        <begin position="1"/>
        <end position="119"/>
    </location>
</feature>
<feature type="compositionally biased region" description="Basic residues" evidence="6">
    <location>
        <begin position="71"/>
        <end position="80"/>
    </location>
</feature>
<feature type="compositionally biased region" description="Low complexity" evidence="6">
    <location>
        <begin position="41"/>
        <end position="57"/>
    </location>
</feature>
<reference evidence="7 8" key="1">
    <citation type="journal article" date="2013" name="PLoS Genet.">
        <title>The genome and development-dependent transcriptomes of Pyronema confluens: a window into fungal evolution.</title>
        <authorList>
            <person name="Traeger S."/>
            <person name="Altegoer F."/>
            <person name="Freitag M."/>
            <person name="Gabaldon T."/>
            <person name="Kempken F."/>
            <person name="Kumar A."/>
            <person name="Marcet-Houben M."/>
            <person name="Poggeler S."/>
            <person name="Stajich J.E."/>
            <person name="Nowrousian M."/>
        </authorList>
    </citation>
    <scope>NUCLEOTIDE SEQUENCE [LARGE SCALE GENOMIC DNA]</scope>
    <source>
        <strain evidence="8">CBS 100304</strain>
        <tissue evidence="7">Vegetative mycelium</tissue>
    </source>
</reference>
<feature type="region of interest" description="Disordered" evidence="6">
    <location>
        <begin position="206"/>
        <end position="252"/>
    </location>
</feature>
<name>U4KZP7_PYROM</name>
<evidence type="ECO:0000256" key="4">
    <source>
        <dbReference type="ARBA" id="ARBA00023043"/>
    </source>
</evidence>
<dbReference type="PANTHER" id="PTHR15263">
    <property type="entry name" value="I-KAPPA-B-LIKE PROTEIN IKBL"/>
    <property type="match status" value="1"/>
</dbReference>
<dbReference type="OMA" id="MWEKTHQ"/>
<dbReference type="EMBL" id="HF935363">
    <property type="protein sequence ID" value="CCX07694.1"/>
    <property type="molecule type" value="Genomic_DNA"/>
</dbReference>
<dbReference type="eggNOG" id="ENOG502RZ7A">
    <property type="taxonomic scope" value="Eukaryota"/>
</dbReference>
<feature type="compositionally biased region" description="Basic and acidic residues" evidence="6">
    <location>
        <begin position="20"/>
        <end position="32"/>
    </location>
</feature>
<feature type="compositionally biased region" description="Basic and acidic residues" evidence="6">
    <location>
        <begin position="206"/>
        <end position="226"/>
    </location>
</feature>
<keyword evidence="2" id="KW-0597">Phosphoprotein</keyword>
<dbReference type="PANTHER" id="PTHR15263:SF1">
    <property type="entry name" value="NF-KAPPA-B INHIBITOR-LIKE PROTEIN 1"/>
    <property type="match status" value="1"/>
</dbReference>
<comment type="subcellular location">
    <subcellularLocation>
        <location evidence="1">Nucleus</location>
    </subcellularLocation>
</comment>
<dbReference type="GO" id="GO:0005634">
    <property type="term" value="C:nucleus"/>
    <property type="evidence" value="ECO:0007669"/>
    <property type="project" value="UniProtKB-SubCell"/>
</dbReference>
<feature type="compositionally biased region" description="Basic and acidic residues" evidence="6">
    <location>
        <begin position="58"/>
        <end position="70"/>
    </location>
</feature>
<dbReference type="OrthoDB" id="412109at2759"/>
<evidence type="ECO:0000313" key="7">
    <source>
        <dbReference type="EMBL" id="CCX07694.1"/>
    </source>
</evidence>
<evidence type="ECO:0000256" key="6">
    <source>
        <dbReference type="SAM" id="MobiDB-lite"/>
    </source>
</evidence>
<evidence type="ECO:0000256" key="1">
    <source>
        <dbReference type="ARBA" id="ARBA00004123"/>
    </source>
</evidence>
<keyword evidence="8" id="KW-1185">Reference proteome</keyword>
<dbReference type="Proteomes" id="UP000018144">
    <property type="component" value="Unassembled WGS sequence"/>
</dbReference>
<accession>U4KZP7</accession>